<dbReference type="RefSeq" id="WP_183213779.1">
    <property type="nucleotide sequence ID" value="NZ_JACHOR010000004.1"/>
</dbReference>
<feature type="chain" id="PRO_5030829664" evidence="1">
    <location>
        <begin position="24"/>
        <end position="174"/>
    </location>
</feature>
<dbReference type="InterPro" id="IPR011944">
    <property type="entry name" value="Steroid_delta5-4_isomerase"/>
</dbReference>
<reference evidence="2 3" key="1">
    <citation type="submission" date="2020-08" db="EMBL/GenBank/DDBJ databases">
        <title>Genomic Encyclopedia of Type Strains, Phase IV (KMG-IV): sequencing the most valuable type-strain genomes for metagenomic binning, comparative biology and taxonomic classification.</title>
        <authorList>
            <person name="Goeker M."/>
        </authorList>
    </citation>
    <scope>NUCLEOTIDE SEQUENCE [LARGE SCALE GENOMIC DNA]</scope>
    <source>
        <strain evidence="2 3">DSM 4737</strain>
    </source>
</reference>
<dbReference type="NCBIfam" id="TIGR02246">
    <property type="entry name" value="SgcJ/EcaC family oxidoreductase"/>
    <property type="match status" value="1"/>
</dbReference>
<comment type="caution">
    <text evidence="2">The sequence shown here is derived from an EMBL/GenBank/DDBJ whole genome shotgun (WGS) entry which is preliminary data.</text>
</comment>
<gene>
    <name evidence="2" type="ORF">GGR13_002415</name>
</gene>
<keyword evidence="1" id="KW-0732">Signal</keyword>
<proteinExistence type="predicted"/>
<accession>A0A7W9CJY8</accession>
<evidence type="ECO:0000313" key="3">
    <source>
        <dbReference type="Proteomes" id="UP000545037"/>
    </source>
</evidence>
<name>A0A7W9CJY8_9CAUL</name>
<dbReference type="Gene3D" id="3.10.450.50">
    <property type="match status" value="1"/>
</dbReference>
<sequence length="174" mass="18450">MNRRTLMTLAAGAPLMTAVPALGQTSLAPDDRTAIAGWLEDYAAGWAAGDGGRMYRMATDDLEWVNIVGMHWRGKPAVVAAHDVYLGTMFKGVPFTLRGIESLRPVGPDVVLAVVRWSVGAFTAPDGAVIPATDDRMTLVFRRTPDGLRLAHGANIQIDPVAANFDPSKGPPGG</sequence>
<dbReference type="EMBL" id="JACHOR010000004">
    <property type="protein sequence ID" value="MBB5746808.1"/>
    <property type="molecule type" value="Genomic_DNA"/>
</dbReference>
<feature type="signal peptide" evidence="1">
    <location>
        <begin position="1"/>
        <end position="23"/>
    </location>
</feature>
<dbReference type="SUPFAM" id="SSF54427">
    <property type="entry name" value="NTF2-like"/>
    <property type="match status" value="1"/>
</dbReference>
<keyword evidence="3" id="KW-1185">Reference proteome</keyword>
<dbReference type="AlphaFoldDB" id="A0A7W9CJY8"/>
<dbReference type="InterPro" id="IPR032710">
    <property type="entry name" value="NTF2-like_dom_sf"/>
</dbReference>
<evidence type="ECO:0000313" key="2">
    <source>
        <dbReference type="EMBL" id="MBB5746808.1"/>
    </source>
</evidence>
<protein>
    <submittedName>
        <fullName evidence="2">Uncharacterized protein (TIGR02246 family)</fullName>
    </submittedName>
</protein>
<dbReference type="Proteomes" id="UP000545037">
    <property type="component" value="Unassembled WGS sequence"/>
</dbReference>
<evidence type="ECO:0000256" key="1">
    <source>
        <dbReference type="SAM" id="SignalP"/>
    </source>
</evidence>
<organism evidence="2 3">
    <name type="scientific">Brevundimonas variabilis</name>
    <dbReference type="NCBI Taxonomy" id="74312"/>
    <lineage>
        <taxon>Bacteria</taxon>
        <taxon>Pseudomonadati</taxon>
        <taxon>Pseudomonadota</taxon>
        <taxon>Alphaproteobacteria</taxon>
        <taxon>Caulobacterales</taxon>
        <taxon>Caulobacteraceae</taxon>
        <taxon>Brevundimonas</taxon>
    </lineage>
</organism>